<evidence type="ECO:0000313" key="2">
    <source>
        <dbReference type="EMBL" id="RWR51167.1"/>
    </source>
</evidence>
<dbReference type="InterPro" id="IPR000120">
    <property type="entry name" value="Amidase"/>
</dbReference>
<dbReference type="Pfam" id="PF01425">
    <property type="entry name" value="Amidase"/>
    <property type="match status" value="1"/>
</dbReference>
<organism evidence="2 3">
    <name type="scientific">Paenirhodobacter huangdaonensis</name>
    <dbReference type="NCBI Taxonomy" id="2501515"/>
    <lineage>
        <taxon>Bacteria</taxon>
        <taxon>Pseudomonadati</taxon>
        <taxon>Pseudomonadota</taxon>
        <taxon>Alphaproteobacteria</taxon>
        <taxon>Rhodobacterales</taxon>
        <taxon>Rhodobacter group</taxon>
        <taxon>Paenirhodobacter</taxon>
    </lineage>
</organism>
<dbReference type="InterPro" id="IPR023631">
    <property type="entry name" value="Amidase_dom"/>
</dbReference>
<evidence type="ECO:0000259" key="1">
    <source>
        <dbReference type="Pfam" id="PF01425"/>
    </source>
</evidence>
<dbReference type="PANTHER" id="PTHR11895">
    <property type="entry name" value="TRANSAMIDASE"/>
    <property type="match status" value="1"/>
</dbReference>
<dbReference type="SUPFAM" id="SSF75304">
    <property type="entry name" value="Amidase signature (AS) enzymes"/>
    <property type="match status" value="1"/>
</dbReference>
<keyword evidence="3" id="KW-1185">Reference proteome</keyword>
<dbReference type="GO" id="GO:0003824">
    <property type="term" value="F:catalytic activity"/>
    <property type="evidence" value="ECO:0007669"/>
    <property type="project" value="InterPro"/>
</dbReference>
<feature type="domain" description="Amidase" evidence="1">
    <location>
        <begin position="36"/>
        <end position="458"/>
    </location>
</feature>
<comment type="caution">
    <text evidence="2">The sequence shown here is derived from an EMBL/GenBank/DDBJ whole genome shotgun (WGS) entry which is preliminary data.</text>
</comment>
<dbReference type="InterPro" id="IPR036928">
    <property type="entry name" value="AS_sf"/>
</dbReference>
<dbReference type="PANTHER" id="PTHR11895:SF176">
    <property type="entry name" value="AMIDASE AMID-RELATED"/>
    <property type="match status" value="1"/>
</dbReference>
<sequence>MTAYSMAVDLSTREIPDLSLLETRALIASGAASPLEVTEAVLARIDAVDPALNAYLTLTRAHALEAARIATEERAKGLDRGPLHGVPFALKDLYETDFAPTSAGLALLRDNATGRNATVTTRLEQAGAVILGKLGMTEGAYSGHHPEMAVPKNPWNPNCWAGSSSSGSGVAVAAGLCFGALGSDTGGSIRFPSAACGITGMKGTWGRVSRAGVFALADSLDHVGPMARSAADCAAILSVIAGADPADPTALLDPVPDYLAACTGPVRGLRIGIDRAAVLENVAPETAAVIADAIAAFEALGAEIVPVAFPWPADATDQWSVLCAIEVALAHAGRFPEQRAGYAPHLTALLDYGHGLSAHEVGAAMQWRLVYNGAVARAMQGLDMVLLPVTTAPVAELDNIYAAPSAGESDENLGDLLKFTAPADFTGRPALTLPGGFDRRGAPIGFQLIGHALAEATLFRAGAAFQRMTDWHTRRPDLAPFRS</sequence>
<dbReference type="Proteomes" id="UP000288071">
    <property type="component" value="Unassembled WGS sequence"/>
</dbReference>
<protein>
    <submittedName>
        <fullName evidence="2">Amidase</fullName>
    </submittedName>
</protein>
<proteinExistence type="predicted"/>
<gene>
    <name evidence="2" type="ORF">EOW66_12890</name>
</gene>
<dbReference type="AlphaFoldDB" id="A0A3S3PDX9"/>
<accession>A0A3S3PDX9</accession>
<reference evidence="3" key="2">
    <citation type="submission" date="2019-01" db="EMBL/GenBank/DDBJ databases">
        <title>Sinorhodobacter populi sp. nov. isolated from the symptomatic bark tissue of Populus euramericana canker.</title>
        <authorList>
            <person name="Li Y."/>
        </authorList>
    </citation>
    <scope>NUCLEOTIDE SEQUENCE [LARGE SCALE GENOMIC DNA]</scope>
    <source>
        <strain evidence="3">CGMCC 1.12963</strain>
    </source>
</reference>
<dbReference type="RefSeq" id="WP_128156744.1">
    <property type="nucleotide sequence ID" value="NZ_JBHSOM010000030.1"/>
</dbReference>
<reference evidence="2 3" key="1">
    <citation type="submission" date="2019-01" db="EMBL/GenBank/DDBJ databases">
        <title>Sinorhodobacter populi sp. nov. isolated from the symptomatic bark tissue of Populus euramericana canker.</title>
        <authorList>
            <person name="Xu G."/>
        </authorList>
    </citation>
    <scope>NUCLEOTIDE SEQUENCE [LARGE SCALE GENOMIC DNA]</scope>
    <source>
        <strain evidence="2 3">CGMCC 1.12963</strain>
    </source>
</reference>
<evidence type="ECO:0000313" key="3">
    <source>
        <dbReference type="Proteomes" id="UP000288071"/>
    </source>
</evidence>
<dbReference type="EMBL" id="SAVA01000007">
    <property type="protein sequence ID" value="RWR51167.1"/>
    <property type="molecule type" value="Genomic_DNA"/>
</dbReference>
<dbReference type="Gene3D" id="3.90.1300.10">
    <property type="entry name" value="Amidase signature (AS) domain"/>
    <property type="match status" value="1"/>
</dbReference>
<name>A0A3S3PDX9_9RHOB</name>